<dbReference type="AlphaFoldDB" id="Q1PXS5"/>
<dbReference type="Proteomes" id="UP000501926">
    <property type="component" value="Chromosome"/>
</dbReference>
<accession>Q1PXS5</accession>
<sequence length="50" mass="5834">MRSTLVFWKLSYIFLCNMGGTDKRCLFVWGLDTGLVQCSMLNAHERQFES</sequence>
<organism evidence="1">
    <name type="scientific">Kuenenia stuttgartiensis</name>
    <dbReference type="NCBI Taxonomy" id="174633"/>
    <lineage>
        <taxon>Bacteria</taxon>
        <taxon>Pseudomonadati</taxon>
        <taxon>Planctomycetota</taxon>
        <taxon>Candidatus Brocadiia</taxon>
        <taxon>Candidatus Brocadiales</taxon>
        <taxon>Candidatus Brocadiaceae</taxon>
        <taxon>Candidatus Kuenenia</taxon>
    </lineage>
</organism>
<evidence type="ECO:0000313" key="3">
    <source>
        <dbReference type="Proteomes" id="UP000501926"/>
    </source>
</evidence>
<name>Q1PXS5_KUEST</name>
<protein>
    <submittedName>
        <fullName evidence="1">Uncharacterized protein</fullName>
    </submittedName>
</protein>
<proteinExistence type="predicted"/>
<dbReference type="EMBL" id="CT573072">
    <property type="protein sequence ID" value="CAJ72838.1"/>
    <property type="molecule type" value="Genomic_DNA"/>
</dbReference>
<dbReference type="EMBL" id="CP049055">
    <property type="protein sequence ID" value="QII09777.1"/>
    <property type="molecule type" value="Genomic_DNA"/>
</dbReference>
<reference evidence="1" key="1">
    <citation type="journal article" date="2006" name="Nature">
        <title>Deciphering the evolution and metabolism of an anammox bacterium from a community genome.</title>
        <authorList>
            <person name="Strous M."/>
            <person name="Pelletier E."/>
            <person name="Mangenot S."/>
            <person name="Rattei T."/>
            <person name="Lehner A."/>
            <person name="Taylor M.W."/>
            <person name="Horn M."/>
            <person name="Daims H."/>
            <person name="Bartol-Mavel D."/>
            <person name="Wincker P."/>
            <person name="Barbe V."/>
            <person name="Fonknechten N."/>
            <person name="Vallenet D."/>
            <person name="Segurens B."/>
            <person name="Schenowitz-Truong C."/>
            <person name="Medigue C."/>
            <person name="Collingro A."/>
            <person name="Snel B."/>
            <person name="Dutilh B.E."/>
            <person name="OpDenCamp H.J.M."/>
            <person name="vanDerDrift C."/>
            <person name="Cirpus I."/>
            <person name="vanDePas-Schoonen K.T."/>
            <person name="Harhangi H.R."/>
            <person name="vanNiftrik L."/>
            <person name="Schmid M."/>
            <person name="Keltjens J."/>
            <person name="vanDeVossenberg J."/>
            <person name="Kartal B."/>
            <person name="Meier H."/>
            <person name="Frishman D."/>
            <person name="Huynen M.A."/>
            <person name="Mewes H."/>
            <person name="Weissenbach J."/>
            <person name="Jetten M.S.M."/>
            <person name="Wagner M."/>
            <person name="LePaslier D."/>
        </authorList>
    </citation>
    <scope>NUCLEOTIDE SEQUENCE</scope>
</reference>
<evidence type="ECO:0000313" key="2">
    <source>
        <dbReference type="EMBL" id="QII09777.1"/>
    </source>
</evidence>
<reference evidence="2 3" key="3">
    <citation type="submission" date="2020-02" db="EMBL/GenBank/DDBJ databases">
        <title>Newly sequenced genome of strain CSTR1 showed variability in Candidatus Kuenenia stuttgartiensis genomes.</title>
        <authorList>
            <person name="Ding C."/>
            <person name="Adrian L."/>
        </authorList>
    </citation>
    <scope>NUCLEOTIDE SEQUENCE [LARGE SCALE GENOMIC DNA]</scope>
    <source>
        <strain evidence="2 3">CSTR1</strain>
    </source>
</reference>
<reference evidence="1" key="2">
    <citation type="submission" date="2006-01" db="EMBL/GenBank/DDBJ databases">
        <authorList>
            <person name="Genoscope"/>
        </authorList>
    </citation>
    <scope>NUCLEOTIDE SEQUENCE</scope>
</reference>
<evidence type="ECO:0000313" key="1">
    <source>
        <dbReference type="EMBL" id="CAJ72838.1"/>
    </source>
</evidence>
<gene>
    <name evidence="2" type="ORF">KsCSTR_03980</name>
    <name evidence="1" type="ORF">kustd2093</name>
</gene>